<dbReference type="InterPro" id="IPR036515">
    <property type="entry name" value="Transposase_17_sf"/>
</dbReference>
<keyword evidence="3" id="KW-1185">Reference proteome</keyword>
<protein>
    <submittedName>
        <fullName evidence="2">Addiction module toxin RelE</fullName>
    </submittedName>
</protein>
<dbReference type="Gene3D" id="3.30.70.1290">
    <property type="entry name" value="Transposase IS200-like"/>
    <property type="match status" value="1"/>
</dbReference>
<dbReference type="Proteomes" id="UP000448575">
    <property type="component" value="Unassembled WGS sequence"/>
</dbReference>
<dbReference type="SMART" id="SM01321">
    <property type="entry name" value="Y1_Tnp"/>
    <property type="match status" value="1"/>
</dbReference>
<feature type="domain" description="Transposase IS200-like" evidence="1">
    <location>
        <begin position="9"/>
        <end position="123"/>
    </location>
</feature>
<dbReference type="RefSeq" id="WP_161026346.1">
    <property type="nucleotide sequence ID" value="NZ_WWCJ01000009.1"/>
</dbReference>
<dbReference type="PANTHER" id="PTHR34322">
    <property type="entry name" value="TRANSPOSASE, Y1_TNP DOMAIN-CONTAINING"/>
    <property type="match status" value="1"/>
</dbReference>
<dbReference type="Pfam" id="PF01797">
    <property type="entry name" value="Y1_Tnp"/>
    <property type="match status" value="1"/>
</dbReference>
<evidence type="ECO:0000313" key="2">
    <source>
        <dbReference type="EMBL" id="MYN03384.1"/>
    </source>
</evidence>
<name>A0A6N9HIJ3_9BURK</name>
<evidence type="ECO:0000259" key="1">
    <source>
        <dbReference type="SMART" id="SM01321"/>
    </source>
</evidence>
<reference evidence="2 3" key="1">
    <citation type="submission" date="2019-12" db="EMBL/GenBank/DDBJ databases">
        <title>Novel species isolated from a subtropical stream in China.</title>
        <authorList>
            <person name="Lu H."/>
        </authorList>
    </citation>
    <scope>NUCLEOTIDE SEQUENCE [LARGE SCALE GENOMIC DNA]</scope>
    <source>
        <strain evidence="2 3">DS3</strain>
    </source>
</reference>
<organism evidence="2 3">
    <name type="scientific">Pseudoduganella guangdongensis</name>
    <dbReference type="NCBI Taxonomy" id="2692179"/>
    <lineage>
        <taxon>Bacteria</taxon>
        <taxon>Pseudomonadati</taxon>
        <taxon>Pseudomonadota</taxon>
        <taxon>Betaproteobacteria</taxon>
        <taxon>Burkholderiales</taxon>
        <taxon>Oxalobacteraceae</taxon>
        <taxon>Telluria group</taxon>
        <taxon>Pseudoduganella</taxon>
    </lineage>
</organism>
<dbReference type="EMBL" id="WWCJ01000009">
    <property type="protein sequence ID" value="MYN03384.1"/>
    <property type="molecule type" value="Genomic_DNA"/>
</dbReference>
<gene>
    <name evidence="2" type="ORF">GTP41_14910</name>
</gene>
<dbReference type="PANTHER" id="PTHR34322:SF2">
    <property type="entry name" value="TRANSPOSASE IS200-LIKE DOMAIN-CONTAINING PROTEIN"/>
    <property type="match status" value="1"/>
</dbReference>
<evidence type="ECO:0000313" key="3">
    <source>
        <dbReference type="Proteomes" id="UP000448575"/>
    </source>
</evidence>
<proteinExistence type="predicted"/>
<accession>A0A6N9HIJ3</accession>
<comment type="caution">
    <text evidence="2">The sequence shown here is derived from an EMBL/GenBank/DDBJ whole genome shotgun (WGS) entry which is preliminary data.</text>
</comment>
<sequence>MSRPLRFEYPGALYHVTSRGERRENIFLSDADRLVWLALLAETCKRFQFVVHAYCLMGNHYHLVLTTANGRLAQGMRYLNATYSQYFNRQHRLVGHVFQGRYKAILCQRETYLQELARYVVLNPVRAGLVLHPLDWAWSSYRATAGVDDAPAWLDIATVLALFGAATDGASVEYKAFVMAGIGGQSPLRNVNCQLLLGDEAFCQRMSEQREEVILFEISRIQRQAVVPPLHAFFANGVSPKQAMAQAYFSLGYSMAEIARHQKVSVKTVSRAIEAHLKQAGRIDPDQS</sequence>
<dbReference type="GO" id="GO:0003677">
    <property type="term" value="F:DNA binding"/>
    <property type="evidence" value="ECO:0007669"/>
    <property type="project" value="InterPro"/>
</dbReference>
<dbReference type="InterPro" id="IPR002686">
    <property type="entry name" value="Transposase_17"/>
</dbReference>
<dbReference type="GO" id="GO:0004803">
    <property type="term" value="F:transposase activity"/>
    <property type="evidence" value="ECO:0007669"/>
    <property type="project" value="InterPro"/>
</dbReference>
<dbReference type="SUPFAM" id="SSF143422">
    <property type="entry name" value="Transposase IS200-like"/>
    <property type="match status" value="1"/>
</dbReference>
<dbReference type="GO" id="GO:0006313">
    <property type="term" value="P:DNA transposition"/>
    <property type="evidence" value="ECO:0007669"/>
    <property type="project" value="InterPro"/>
</dbReference>
<dbReference type="AlphaFoldDB" id="A0A6N9HIJ3"/>